<dbReference type="PROSITE" id="PS00914">
    <property type="entry name" value="SYNTAXIN"/>
    <property type="match status" value="1"/>
</dbReference>
<keyword evidence="10 15" id="KW-1133">Transmembrane helix</keyword>
<feature type="domain" description="SNARE-complex protein Syntaxin-18 N-terminal" evidence="16">
    <location>
        <begin position="1"/>
        <end position="91"/>
    </location>
</feature>
<evidence type="ECO:0000256" key="15">
    <source>
        <dbReference type="SAM" id="Phobius"/>
    </source>
</evidence>
<reference evidence="17" key="1">
    <citation type="submission" date="2020-05" db="UniProtKB">
        <authorList>
            <consortium name="EnsemblMetazoa"/>
        </authorList>
    </citation>
    <scope>IDENTIFICATION</scope>
    <source>
        <strain evidence="17">TTRI</strain>
    </source>
</reference>
<evidence type="ECO:0000256" key="4">
    <source>
        <dbReference type="ARBA" id="ARBA00019409"/>
    </source>
</evidence>
<evidence type="ECO:0000256" key="14">
    <source>
        <dbReference type="SAM" id="MobiDB-lite"/>
    </source>
</evidence>
<evidence type="ECO:0000256" key="11">
    <source>
        <dbReference type="ARBA" id="ARBA00023054"/>
    </source>
</evidence>
<evidence type="ECO:0000256" key="3">
    <source>
        <dbReference type="ARBA" id="ARBA00009063"/>
    </source>
</evidence>
<dbReference type="GO" id="GO:0005484">
    <property type="term" value="F:SNAP receptor activity"/>
    <property type="evidence" value="ECO:0007669"/>
    <property type="project" value="InterPro"/>
</dbReference>
<dbReference type="PANTHER" id="PTHR15959:SF0">
    <property type="entry name" value="SYNTAXIN-18"/>
    <property type="match status" value="1"/>
</dbReference>
<sequence>MDLTHIFKASVMTVKLQRKGQLASAQRILNKSLAFNGRRERRDEFSQQVKDICNKITNLRNVLVESRSAYMRIGQHLKSAAHMTDEQRDLIDRESEKFFTYYTQYLGQLRTDWKKVKRKPQQREHMEAVMDLLYSYLKCVQQIYQEQKKYRVQHELETYRLLKLAADKKKIPVRPAGELRSRKTSIASSAASSTTQSLLYSQDEYSPSEKSFDDDSTEGWDLDEDDITAPKHSDNNKEFCINRPLSAISLNDSKAKVALNEDIQQTQEQQLADETEKDLKSDDIQMFEEENMQLYQELQGLAEEVEAIEKNVVDIANLQDIFTEKVTLQQHNIDRIVNAVIGSTENVKDANEQIKQAIQRNAGLRVWSLFFLLVMSFALLFLDWYYD</sequence>
<dbReference type="PANTHER" id="PTHR15959">
    <property type="entry name" value="SYNTAXIN-18"/>
    <property type="match status" value="1"/>
</dbReference>
<evidence type="ECO:0000256" key="8">
    <source>
        <dbReference type="ARBA" id="ARBA00022892"/>
    </source>
</evidence>
<name>A0A1A9UIK4_GLOAU</name>
<feature type="compositionally biased region" description="Acidic residues" evidence="14">
    <location>
        <begin position="212"/>
        <end position="227"/>
    </location>
</feature>
<dbReference type="CDD" id="cd15850">
    <property type="entry name" value="SNARE_syntaxin18"/>
    <property type="match status" value="1"/>
</dbReference>
<keyword evidence="18" id="KW-1185">Reference proteome</keyword>
<dbReference type="GO" id="GO:0031201">
    <property type="term" value="C:SNARE complex"/>
    <property type="evidence" value="ECO:0007669"/>
    <property type="project" value="TreeGrafter"/>
</dbReference>
<evidence type="ECO:0000313" key="18">
    <source>
        <dbReference type="Proteomes" id="UP000078200"/>
    </source>
</evidence>
<dbReference type="FunFam" id="1.20.5.110:FF:000015">
    <property type="entry name" value="Syntaxin-18, putative"/>
    <property type="match status" value="1"/>
</dbReference>
<dbReference type="AlphaFoldDB" id="A0A1A9UIK4"/>
<evidence type="ECO:0000256" key="10">
    <source>
        <dbReference type="ARBA" id="ARBA00022989"/>
    </source>
</evidence>
<dbReference type="EnsemblMetazoa" id="GAUT006057-RA">
    <property type="protein sequence ID" value="GAUT006057-PA"/>
    <property type="gene ID" value="GAUT006057"/>
</dbReference>
<dbReference type="STRING" id="7395.A0A1A9UIK4"/>
<comment type="function">
    <text evidence="1">Syntaxin that may be involved in targeting and fusion of Golgi-derived retrograde transport vesicles with the ER.</text>
</comment>
<evidence type="ECO:0000259" key="16">
    <source>
        <dbReference type="Pfam" id="PF10496"/>
    </source>
</evidence>
<keyword evidence="9" id="KW-0653">Protein transport</keyword>
<keyword evidence="5" id="KW-0813">Transport</keyword>
<proteinExistence type="inferred from homology"/>
<feature type="region of interest" description="Disordered" evidence="14">
    <location>
        <begin position="197"/>
        <end position="235"/>
    </location>
</feature>
<evidence type="ECO:0000256" key="12">
    <source>
        <dbReference type="ARBA" id="ARBA00023136"/>
    </source>
</evidence>
<evidence type="ECO:0000256" key="2">
    <source>
        <dbReference type="ARBA" id="ARBA00004163"/>
    </source>
</evidence>
<evidence type="ECO:0000256" key="6">
    <source>
        <dbReference type="ARBA" id="ARBA00022692"/>
    </source>
</evidence>
<evidence type="ECO:0000256" key="9">
    <source>
        <dbReference type="ARBA" id="ARBA00022927"/>
    </source>
</evidence>
<feature type="coiled-coil region" evidence="13">
    <location>
        <begin position="284"/>
        <end position="318"/>
    </location>
</feature>
<evidence type="ECO:0000313" key="17">
    <source>
        <dbReference type="EnsemblMetazoa" id="GAUT006057-PA"/>
    </source>
</evidence>
<dbReference type="SUPFAM" id="SSF58038">
    <property type="entry name" value="SNARE fusion complex"/>
    <property type="match status" value="1"/>
</dbReference>
<dbReference type="Proteomes" id="UP000078200">
    <property type="component" value="Unassembled WGS sequence"/>
</dbReference>
<organism evidence="17 18">
    <name type="scientific">Glossina austeni</name>
    <name type="common">Savannah tsetse fly</name>
    <dbReference type="NCBI Taxonomy" id="7395"/>
    <lineage>
        <taxon>Eukaryota</taxon>
        <taxon>Metazoa</taxon>
        <taxon>Ecdysozoa</taxon>
        <taxon>Arthropoda</taxon>
        <taxon>Hexapoda</taxon>
        <taxon>Insecta</taxon>
        <taxon>Pterygota</taxon>
        <taxon>Neoptera</taxon>
        <taxon>Endopterygota</taxon>
        <taxon>Diptera</taxon>
        <taxon>Brachycera</taxon>
        <taxon>Muscomorpha</taxon>
        <taxon>Hippoboscoidea</taxon>
        <taxon>Glossinidae</taxon>
        <taxon>Glossina</taxon>
    </lineage>
</organism>
<dbReference type="Gene3D" id="1.20.5.110">
    <property type="match status" value="1"/>
</dbReference>
<feature type="transmembrane region" description="Helical" evidence="15">
    <location>
        <begin position="366"/>
        <end position="386"/>
    </location>
</feature>
<evidence type="ECO:0000256" key="7">
    <source>
        <dbReference type="ARBA" id="ARBA00022824"/>
    </source>
</evidence>
<evidence type="ECO:0000256" key="13">
    <source>
        <dbReference type="SAM" id="Coils"/>
    </source>
</evidence>
<dbReference type="InterPro" id="IPR019529">
    <property type="entry name" value="Syntaxin-18_N"/>
</dbReference>
<protein>
    <recommendedName>
        <fullName evidence="4">Syntaxin-18</fullName>
    </recommendedName>
</protein>
<dbReference type="Pfam" id="PF10496">
    <property type="entry name" value="Syntaxin-18_N"/>
    <property type="match status" value="1"/>
</dbReference>
<dbReference type="InterPro" id="IPR006012">
    <property type="entry name" value="Syntaxin/epimorphin_CS"/>
</dbReference>
<dbReference type="GO" id="GO:0006886">
    <property type="term" value="P:intracellular protein transport"/>
    <property type="evidence" value="ECO:0007669"/>
    <property type="project" value="InterPro"/>
</dbReference>
<feature type="compositionally biased region" description="Polar residues" evidence="14">
    <location>
        <begin position="198"/>
        <end position="209"/>
    </location>
</feature>
<dbReference type="VEuPathDB" id="VectorBase:GAUT006057"/>
<dbReference type="GO" id="GO:0005789">
    <property type="term" value="C:endoplasmic reticulum membrane"/>
    <property type="evidence" value="ECO:0007669"/>
    <property type="project" value="UniProtKB-SubCell"/>
</dbReference>
<accession>A0A1A9UIK4</accession>
<keyword evidence="6 15" id="KW-0812">Transmembrane</keyword>
<keyword evidence="7" id="KW-0256">Endoplasmic reticulum</keyword>
<dbReference type="GO" id="GO:0006890">
    <property type="term" value="P:retrograde vesicle-mediated transport, Golgi to endoplasmic reticulum"/>
    <property type="evidence" value="ECO:0007669"/>
    <property type="project" value="TreeGrafter"/>
</dbReference>
<evidence type="ECO:0000256" key="5">
    <source>
        <dbReference type="ARBA" id="ARBA00022448"/>
    </source>
</evidence>
<keyword evidence="11 13" id="KW-0175">Coiled coil</keyword>
<evidence type="ECO:0000256" key="1">
    <source>
        <dbReference type="ARBA" id="ARBA00003746"/>
    </source>
</evidence>
<keyword evidence="8" id="KW-0931">ER-Golgi transport</keyword>
<keyword evidence="12 15" id="KW-0472">Membrane</keyword>
<comment type="subcellular location">
    <subcellularLocation>
        <location evidence="2">Endoplasmic reticulum membrane</location>
        <topology evidence="2">Single-pass type IV membrane protein</topology>
    </subcellularLocation>
</comment>
<comment type="similarity">
    <text evidence="3">Belongs to the syntaxin family.</text>
</comment>